<organism evidence="2 3">
    <name type="scientific">Cohnella herbarum</name>
    <dbReference type="NCBI Taxonomy" id="2728023"/>
    <lineage>
        <taxon>Bacteria</taxon>
        <taxon>Bacillati</taxon>
        <taxon>Bacillota</taxon>
        <taxon>Bacilli</taxon>
        <taxon>Bacillales</taxon>
        <taxon>Paenibacillaceae</taxon>
        <taxon>Cohnella</taxon>
    </lineage>
</organism>
<dbReference type="KEGG" id="cheb:HH215_30600"/>
<sequence length="636" mass="70980">MSIHEQDHVFMLERAGIKVSIDKSSLTVKVEAGDATWETVPGAASLSWGLTPTDRIGIPLSSATKKAFSTIVSGTFKGVHVKVGPFSANGIEYGVYLNLSLLLNSHNGELVFEVHEPDGEIESISEIVWPGGFRFFGGGEADYTAVPAMQGYLIPGNWREPVRRYHQGMMYGRDAYMPWWGQYQDGHGYLAIIDTPNDSRLSVEHLPSVHTHLEAVWLHSLGRFEGIRRLRVRFKKGLDYVAMAKMYRSYVHSLGKLRTLAQKQALNPKLEGLSGAAVVHTGVHTRIAPESYYYDKTDPEKNDFAVPFEERAAQLKELGRRYGDKLYVHVDGWGLNGYDNLHPDVLPPSPTGGGYEGMRKLQETCNEEGILFAIHDNYRDFYHDAASYHPDLTIKDGEGKEEFSDYWAGGAHSWLCTSLSKGYVERNYDTLKANGIEPDGVYIDVFAVIPGDECYDPSHRMSRTECLAYRASCFEEIRSRGMLISSEEPADWAVPHLDLVHHAPYALDPGPGGGPAICVPAPLFSLVYHDAIVVPWSLERGAWGIPERDLGWLHGLLNGGVPYLSIQPTDGELEIVRTVARLHGLVGFAEMTGHEYVDGNWRRQRSMFADGTVVEIDLDEDGYRIMMADGEVWTNR</sequence>
<name>A0A7Z2ZQJ5_9BACL</name>
<dbReference type="Proteomes" id="UP000502248">
    <property type="component" value="Chromosome"/>
</dbReference>
<dbReference type="AlphaFoldDB" id="A0A7Z2ZQJ5"/>
<evidence type="ECO:0000259" key="1">
    <source>
        <dbReference type="Pfam" id="PF19773"/>
    </source>
</evidence>
<proteinExistence type="predicted"/>
<evidence type="ECO:0000313" key="3">
    <source>
        <dbReference type="Proteomes" id="UP000502248"/>
    </source>
</evidence>
<reference evidence="2 3" key="1">
    <citation type="submission" date="2020-04" db="EMBL/GenBank/DDBJ databases">
        <title>Genome sequencing of novel species.</title>
        <authorList>
            <person name="Heo J."/>
            <person name="Kim S.-J."/>
            <person name="Kim J.-S."/>
            <person name="Hong S.-B."/>
            <person name="Kwon S.-W."/>
        </authorList>
    </citation>
    <scope>NUCLEOTIDE SEQUENCE [LARGE SCALE GENOMIC DNA]</scope>
    <source>
        <strain evidence="2 3">MFER-1</strain>
    </source>
</reference>
<dbReference type="InterPro" id="IPR046226">
    <property type="entry name" value="DUF6259"/>
</dbReference>
<dbReference type="EMBL" id="CP051680">
    <property type="protein sequence ID" value="QJD87097.1"/>
    <property type="molecule type" value="Genomic_DNA"/>
</dbReference>
<dbReference type="RefSeq" id="WP_169283343.1">
    <property type="nucleotide sequence ID" value="NZ_CP051680.1"/>
</dbReference>
<dbReference type="Pfam" id="PF19773">
    <property type="entry name" value="DUF6259"/>
    <property type="match status" value="1"/>
</dbReference>
<gene>
    <name evidence="2" type="ORF">HH215_30600</name>
</gene>
<accession>A0A7Z2ZQJ5</accession>
<evidence type="ECO:0000313" key="2">
    <source>
        <dbReference type="EMBL" id="QJD87097.1"/>
    </source>
</evidence>
<dbReference type="Gene3D" id="3.20.20.80">
    <property type="entry name" value="Glycosidases"/>
    <property type="match status" value="1"/>
</dbReference>
<feature type="domain" description="DUF6259" evidence="1">
    <location>
        <begin position="310"/>
        <end position="533"/>
    </location>
</feature>
<protein>
    <recommendedName>
        <fullName evidence="1">DUF6259 domain-containing protein</fullName>
    </recommendedName>
</protein>
<keyword evidence="3" id="KW-1185">Reference proteome</keyword>